<gene>
    <name evidence="3" type="ORF">OG442_12240</name>
</gene>
<evidence type="ECO:0000256" key="2">
    <source>
        <dbReference type="SAM" id="Phobius"/>
    </source>
</evidence>
<keyword evidence="2" id="KW-0472">Membrane</keyword>
<dbReference type="EMBL" id="CP109495">
    <property type="protein sequence ID" value="WUX52230.1"/>
    <property type="molecule type" value="Genomic_DNA"/>
</dbReference>
<protein>
    <recommendedName>
        <fullName evidence="5">Integral membrane protein</fullName>
    </recommendedName>
</protein>
<dbReference type="Proteomes" id="UP001432209">
    <property type="component" value="Chromosome"/>
</dbReference>
<reference evidence="3" key="1">
    <citation type="submission" date="2022-10" db="EMBL/GenBank/DDBJ databases">
        <title>The complete genomes of actinobacterial strains from the NBC collection.</title>
        <authorList>
            <person name="Joergensen T.S."/>
            <person name="Alvarez Arevalo M."/>
            <person name="Sterndorff E.B."/>
            <person name="Faurdal D."/>
            <person name="Vuksanovic O."/>
            <person name="Mourched A.-S."/>
            <person name="Charusanti P."/>
            <person name="Shaw S."/>
            <person name="Blin K."/>
            <person name="Weber T."/>
        </authorList>
    </citation>
    <scope>NUCLEOTIDE SEQUENCE</scope>
    <source>
        <strain evidence="3">NBC_01432</strain>
    </source>
</reference>
<evidence type="ECO:0000313" key="4">
    <source>
        <dbReference type="Proteomes" id="UP001432209"/>
    </source>
</evidence>
<name>A0ABZ2A0I6_STRNV</name>
<proteinExistence type="predicted"/>
<keyword evidence="2" id="KW-0812">Transmembrane</keyword>
<feature type="transmembrane region" description="Helical" evidence="2">
    <location>
        <begin position="110"/>
        <end position="137"/>
    </location>
</feature>
<evidence type="ECO:0000313" key="3">
    <source>
        <dbReference type="EMBL" id="WUX52230.1"/>
    </source>
</evidence>
<sequence length="352" mass="37770">MTWTESGPRPRHSTAPDAAGLRDDLDRLGIAAPVPRRIHVALRTRQRYRRAAWRWRAAFALAALLLADPVLSGWGDLLTGLVGAETPGPVVTAIGSWADVLPYGLARPTVIVLAVLASATVIALLLGTVVAFPLLLLPLPGPSWAGGGPVVVVRRFAPVYVLVRAVRACATAHGAGGRRHVTERARVGVHLREVTKALQNAHATRGTIPWRSRRRRDLKRHAGQVVAVLREAEARLDSEPHAALTDLAQLLMKIADRYAEGRVGALLDQDRLDGVTPVRDRGVVRLITATVLTGLGVVAIAFLQLPPMGEPFALGAAGIGVLALVHGRGTRTALDLADAIRPKRTEPRPRRR</sequence>
<feature type="transmembrane region" description="Helical" evidence="2">
    <location>
        <begin position="53"/>
        <end position="71"/>
    </location>
</feature>
<keyword evidence="2" id="KW-1133">Transmembrane helix</keyword>
<feature type="region of interest" description="Disordered" evidence="1">
    <location>
        <begin position="1"/>
        <end position="20"/>
    </location>
</feature>
<evidence type="ECO:0000256" key="1">
    <source>
        <dbReference type="SAM" id="MobiDB-lite"/>
    </source>
</evidence>
<accession>A0ABZ2A0I6</accession>
<feature type="transmembrane region" description="Helical" evidence="2">
    <location>
        <begin position="286"/>
        <end position="305"/>
    </location>
</feature>
<dbReference type="RefSeq" id="WP_329075892.1">
    <property type="nucleotide sequence ID" value="NZ_CP109495.1"/>
</dbReference>
<keyword evidence="4" id="KW-1185">Reference proteome</keyword>
<organism evidence="3 4">
    <name type="scientific">Streptomyces niveus</name>
    <name type="common">Streptomyces spheroides</name>
    <dbReference type="NCBI Taxonomy" id="193462"/>
    <lineage>
        <taxon>Bacteria</taxon>
        <taxon>Bacillati</taxon>
        <taxon>Actinomycetota</taxon>
        <taxon>Actinomycetes</taxon>
        <taxon>Kitasatosporales</taxon>
        <taxon>Streptomycetaceae</taxon>
        <taxon>Streptomyces</taxon>
    </lineage>
</organism>
<evidence type="ECO:0008006" key="5">
    <source>
        <dbReference type="Google" id="ProtNLM"/>
    </source>
</evidence>
<feature type="transmembrane region" description="Helical" evidence="2">
    <location>
        <begin position="311"/>
        <end position="327"/>
    </location>
</feature>